<evidence type="ECO:0000259" key="1">
    <source>
        <dbReference type="Pfam" id="PF02342"/>
    </source>
</evidence>
<dbReference type="Proteomes" id="UP000533269">
    <property type="component" value="Unassembled WGS sequence"/>
</dbReference>
<evidence type="ECO:0000313" key="2">
    <source>
        <dbReference type="EMBL" id="MBB2901614.1"/>
    </source>
</evidence>
<feature type="domain" description="TerD" evidence="1">
    <location>
        <begin position="1"/>
        <end position="178"/>
    </location>
</feature>
<dbReference type="InterPro" id="IPR051324">
    <property type="entry name" value="Stress/Tellurium_Resist"/>
</dbReference>
<dbReference type="CDD" id="cd06974">
    <property type="entry name" value="TerD_like"/>
    <property type="match status" value="1"/>
</dbReference>
<sequence length="192" mass="20621">MAVSLNKGQKLSLEKSGGGSLTRVFMGLGWDAVAKGLFRKKAVDIDLDASVLLFDAQRRLVDEVWFQQLRSKDGSVVHSGDNLTGEGEGDDEVVHIDLPAVPAQVQTLVFTVSSFTGQDFSQVQNAVCRLVDAAQPQPVELARYELSDAGPHTAQIMAKLTREGSGWAMTAIGAPAQGRHIRDLRDAVAAHV</sequence>
<dbReference type="AlphaFoldDB" id="A0A7W4TME2"/>
<dbReference type="Gene3D" id="2.60.60.30">
    <property type="entry name" value="sav2460 like domains"/>
    <property type="match status" value="1"/>
</dbReference>
<dbReference type="PANTHER" id="PTHR32097">
    <property type="entry name" value="CAMP-BINDING PROTEIN 1-RELATED"/>
    <property type="match status" value="1"/>
</dbReference>
<dbReference type="PANTHER" id="PTHR32097:SF17">
    <property type="entry name" value="CAMP-BINDING PROTEIN 1-RELATED"/>
    <property type="match status" value="1"/>
</dbReference>
<dbReference type="OMA" id="DANNVEM"/>
<gene>
    <name evidence="2" type="ORF">FHR75_002429</name>
</gene>
<reference evidence="2 3" key="1">
    <citation type="submission" date="2020-08" db="EMBL/GenBank/DDBJ databases">
        <title>The Agave Microbiome: Exploring the role of microbial communities in plant adaptations to desert environments.</title>
        <authorList>
            <person name="Partida-Martinez L.P."/>
        </authorList>
    </citation>
    <scope>NUCLEOTIDE SEQUENCE [LARGE SCALE GENOMIC DNA]</scope>
    <source>
        <strain evidence="2 3">AS2.23</strain>
    </source>
</reference>
<dbReference type="Pfam" id="PF02342">
    <property type="entry name" value="TerD"/>
    <property type="match status" value="1"/>
</dbReference>
<organism evidence="2 3">
    <name type="scientific">Kineococcus radiotolerans</name>
    <dbReference type="NCBI Taxonomy" id="131568"/>
    <lineage>
        <taxon>Bacteria</taxon>
        <taxon>Bacillati</taxon>
        <taxon>Actinomycetota</taxon>
        <taxon>Actinomycetes</taxon>
        <taxon>Kineosporiales</taxon>
        <taxon>Kineosporiaceae</taxon>
        <taxon>Kineococcus</taxon>
    </lineage>
</organism>
<protein>
    <submittedName>
        <fullName evidence="2">Tellurium resistance protein TerZ</fullName>
    </submittedName>
</protein>
<reference evidence="2 3" key="2">
    <citation type="submission" date="2020-08" db="EMBL/GenBank/DDBJ databases">
        <authorList>
            <person name="Partida-Martinez L."/>
            <person name="Huntemann M."/>
            <person name="Clum A."/>
            <person name="Wang J."/>
            <person name="Palaniappan K."/>
            <person name="Ritter S."/>
            <person name="Chen I.-M."/>
            <person name="Stamatis D."/>
            <person name="Reddy T."/>
            <person name="O'Malley R."/>
            <person name="Daum C."/>
            <person name="Shapiro N."/>
            <person name="Ivanova N."/>
            <person name="Kyrpides N."/>
            <person name="Woyke T."/>
        </authorList>
    </citation>
    <scope>NUCLEOTIDE SEQUENCE [LARGE SCALE GENOMIC DNA]</scope>
    <source>
        <strain evidence="2 3">AS2.23</strain>
    </source>
</reference>
<comment type="caution">
    <text evidence="2">The sequence shown here is derived from an EMBL/GenBank/DDBJ whole genome shotgun (WGS) entry which is preliminary data.</text>
</comment>
<dbReference type="EMBL" id="JACHVY010000002">
    <property type="protein sequence ID" value="MBB2901614.1"/>
    <property type="molecule type" value="Genomic_DNA"/>
</dbReference>
<evidence type="ECO:0000313" key="3">
    <source>
        <dbReference type="Proteomes" id="UP000533269"/>
    </source>
</evidence>
<name>A0A7W4TME2_KINRA</name>
<accession>A0A7W4TME2</accession>
<dbReference type="InterPro" id="IPR003325">
    <property type="entry name" value="TerD"/>
</dbReference>
<proteinExistence type="predicted"/>
<dbReference type="RefSeq" id="WP_012086969.1">
    <property type="nucleotide sequence ID" value="NZ_JACHVY010000002.1"/>
</dbReference>